<reference evidence="3 4" key="1">
    <citation type="submission" date="2022-04" db="EMBL/GenBank/DDBJ databases">
        <title>Halobacillus sp. isolated from saltern.</title>
        <authorList>
            <person name="Won M."/>
            <person name="Lee C.-M."/>
            <person name="Woen H.-Y."/>
            <person name="Kwon S.-W."/>
        </authorList>
    </citation>
    <scope>NUCLEOTIDE SEQUENCE [LARGE SCALE GENOMIC DNA]</scope>
    <source>
        <strain evidence="3 4">SSBR10-3</strain>
    </source>
</reference>
<dbReference type="EMBL" id="CP095073">
    <property type="protein sequence ID" value="UOQ44413.1"/>
    <property type="molecule type" value="Genomic_DNA"/>
</dbReference>
<dbReference type="PANTHER" id="PTHR48081">
    <property type="entry name" value="AB HYDROLASE SUPERFAMILY PROTEIN C4A8.06C"/>
    <property type="match status" value="1"/>
</dbReference>
<keyword evidence="1 3" id="KW-0378">Hydrolase</keyword>
<protein>
    <submittedName>
        <fullName evidence="3">Alpha/beta hydrolase</fullName>
    </submittedName>
</protein>
<evidence type="ECO:0000259" key="2">
    <source>
        <dbReference type="Pfam" id="PF07859"/>
    </source>
</evidence>
<dbReference type="PANTHER" id="PTHR48081:SF8">
    <property type="entry name" value="ALPHA_BETA HYDROLASE FOLD-3 DOMAIN-CONTAINING PROTEIN-RELATED"/>
    <property type="match status" value="1"/>
</dbReference>
<dbReference type="InterPro" id="IPR050300">
    <property type="entry name" value="GDXG_lipolytic_enzyme"/>
</dbReference>
<dbReference type="RefSeq" id="WP_244710352.1">
    <property type="nucleotide sequence ID" value="NZ_CP095073.1"/>
</dbReference>
<dbReference type="SUPFAM" id="SSF53474">
    <property type="entry name" value="alpha/beta-Hydrolases"/>
    <property type="match status" value="1"/>
</dbReference>
<dbReference type="InterPro" id="IPR029058">
    <property type="entry name" value="AB_hydrolase_fold"/>
</dbReference>
<evidence type="ECO:0000313" key="4">
    <source>
        <dbReference type="Proteomes" id="UP000831787"/>
    </source>
</evidence>
<sequence>MKNTTLFKTMTARLLRLLPNKAEKKAMVPHQSISKKKDFLIETSIRDTYISCYYPKNPVRETLPVYINFHGGAFIMHSKDMDDPYCRYLANETGWVVINVDYAKAPEYPFPEPLEQSYEIIEWIKVRAGDLGIDPKKFALGGQSSGANIAASLCLLLKQKSSTLPLLQVLSCPMLDLVTPHAQKPEHDYFRAKYPQMAGFLNACYVPDEKKAANPLASPVFADVQDTAPALIISAGHDAFEPEAELYARKLRAAGIHVRYESFKECTHAFTHLGPRDKAIEAWDIIAEEIKDSL</sequence>
<evidence type="ECO:0000313" key="3">
    <source>
        <dbReference type="EMBL" id="UOQ44413.1"/>
    </source>
</evidence>
<name>A0ABY4EK04_9BACI</name>
<gene>
    <name evidence="3" type="ORF">MUN89_21750</name>
</gene>
<evidence type="ECO:0000256" key="1">
    <source>
        <dbReference type="ARBA" id="ARBA00022801"/>
    </source>
</evidence>
<dbReference type="Gene3D" id="3.40.50.1820">
    <property type="entry name" value="alpha/beta hydrolase"/>
    <property type="match status" value="1"/>
</dbReference>
<proteinExistence type="predicted"/>
<feature type="domain" description="Alpha/beta hydrolase fold-3" evidence="2">
    <location>
        <begin position="67"/>
        <end position="271"/>
    </location>
</feature>
<dbReference type="Pfam" id="PF07859">
    <property type="entry name" value="Abhydrolase_3"/>
    <property type="match status" value="1"/>
</dbReference>
<keyword evidence="4" id="KW-1185">Reference proteome</keyword>
<dbReference type="GO" id="GO:0016787">
    <property type="term" value="F:hydrolase activity"/>
    <property type="evidence" value="ECO:0007669"/>
    <property type="project" value="UniProtKB-KW"/>
</dbReference>
<dbReference type="InterPro" id="IPR013094">
    <property type="entry name" value="AB_hydrolase_3"/>
</dbReference>
<dbReference type="Proteomes" id="UP000831787">
    <property type="component" value="Chromosome"/>
</dbReference>
<accession>A0ABY4EK04</accession>
<organism evidence="3 4">
    <name type="scientific">Halobacillus salinarum</name>
    <dbReference type="NCBI Taxonomy" id="2932257"/>
    <lineage>
        <taxon>Bacteria</taxon>
        <taxon>Bacillati</taxon>
        <taxon>Bacillota</taxon>
        <taxon>Bacilli</taxon>
        <taxon>Bacillales</taxon>
        <taxon>Bacillaceae</taxon>
        <taxon>Halobacillus</taxon>
    </lineage>
</organism>